<name>A0A1F8C3R9_9BACT</name>
<organism evidence="1 2">
    <name type="scientific">Candidatus Woesebacteria bacterium RIFCSPLOWO2_01_FULL_44_14</name>
    <dbReference type="NCBI Taxonomy" id="1802525"/>
    <lineage>
        <taxon>Bacteria</taxon>
        <taxon>Candidatus Woeseibacteriota</taxon>
    </lineage>
</organism>
<dbReference type="EMBL" id="MGHL01000001">
    <property type="protein sequence ID" value="OGM70941.1"/>
    <property type="molecule type" value="Genomic_DNA"/>
</dbReference>
<accession>A0A1F8C3R9</accession>
<proteinExistence type="predicted"/>
<comment type="caution">
    <text evidence="1">The sequence shown here is derived from an EMBL/GenBank/DDBJ whole genome shotgun (WGS) entry which is preliminary data.</text>
</comment>
<dbReference type="AlphaFoldDB" id="A0A1F8C3R9"/>
<evidence type="ECO:0000313" key="2">
    <source>
        <dbReference type="Proteomes" id="UP000178429"/>
    </source>
</evidence>
<protein>
    <submittedName>
        <fullName evidence="1">Uncharacterized protein</fullName>
    </submittedName>
</protein>
<sequence>MTLSLEAISEFKEIYARQFGEKLSDIEAGQKALATLKFFRQIYSESAPAGWEKKYDKTKRI</sequence>
<dbReference type="STRING" id="1802525.A2975_01560"/>
<gene>
    <name evidence="1" type="ORF">A2975_01560</name>
</gene>
<evidence type="ECO:0000313" key="1">
    <source>
        <dbReference type="EMBL" id="OGM70941.1"/>
    </source>
</evidence>
<dbReference type="Proteomes" id="UP000178429">
    <property type="component" value="Unassembled WGS sequence"/>
</dbReference>
<reference evidence="1 2" key="1">
    <citation type="journal article" date="2016" name="Nat. Commun.">
        <title>Thousands of microbial genomes shed light on interconnected biogeochemical processes in an aquifer system.</title>
        <authorList>
            <person name="Anantharaman K."/>
            <person name="Brown C.T."/>
            <person name="Hug L.A."/>
            <person name="Sharon I."/>
            <person name="Castelle C.J."/>
            <person name="Probst A.J."/>
            <person name="Thomas B.C."/>
            <person name="Singh A."/>
            <person name="Wilkins M.J."/>
            <person name="Karaoz U."/>
            <person name="Brodie E.L."/>
            <person name="Williams K.H."/>
            <person name="Hubbard S.S."/>
            <person name="Banfield J.F."/>
        </authorList>
    </citation>
    <scope>NUCLEOTIDE SEQUENCE [LARGE SCALE GENOMIC DNA]</scope>
</reference>